<feature type="non-terminal residue" evidence="1">
    <location>
        <position position="35"/>
    </location>
</feature>
<reference evidence="1 2" key="1">
    <citation type="submission" date="2016-02" db="EMBL/GenBank/DDBJ databases">
        <title>Genome analysis of coral dinoflagellate symbionts highlights evolutionary adaptations to a symbiotic lifestyle.</title>
        <authorList>
            <person name="Aranda M."/>
            <person name="Li Y."/>
            <person name="Liew Y.J."/>
            <person name="Baumgarten S."/>
            <person name="Simakov O."/>
            <person name="Wilson M."/>
            <person name="Piel J."/>
            <person name="Ashoor H."/>
            <person name="Bougouffa S."/>
            <person name="Bajic V.B."/>
            <person name="Ryu T."/>
            <person name="Ravasi T."/>
            <person name="Bayer T."/>
            <person name="Micklem G."/>
            <person name="Kim H."/>
            <person name="Bhak J."/>
            <person name="Lajeunesse T.C."/>
            <person name="Voolstra C.R."/>
        </authorList>
    </citation>
    <scope>NUCLEOTIDE SEQUENCE [LARGE SCALE GENOMIC DNA]</scope>
    <source>
        <strain evidence="1 2">CCMP2467</strain>
    </source>
</reference>
<dbReference type="EMBL" id="LSRX01009660">
    <property type="protein sequence ID" value="OLP20501.1"/>
    <property type="molecule type" value="Genomic_DNA"/>
</dbReference>
<name>A0A1Q8ZJM1_SYMMI</name>
<comment type="caution">
    <text evidence="1">The sequence shown here is derived from an EMBL/GenBank/DDBJ whole genome shotgun (WGS) entry which is preliminary data.</text>
</comment>
<evidence type="ECO:0000313" key="2">
    <source>
        <dbReference type="Proteomes" id="UP000186817"/>
    </source>
</evidence>
<proteinExistence type="predicted"/>
<organism evidence="1 2">
    <name type="scientific">Symbiodinium microadriaticum</name>
    <name type="common">Dinoflagellate</name>
    <name type="synonym">Zooxanthella microadriatica</name>
    <dbReference type="NCBI Taxonomy" id="2951"/>
    <lineage>
        <taxon>Eukaryota</taxon>
        <taxon>Sar</taxon>
        <taxon>Alveolata</taxon>
        <taxon>Dinophyceae</taxon>
        <taxon>Suessiales</taxon>
        <taxon>Symbiodiniaceae</taxon>
        <taxon>Symbiodinium</taxon>
    </lineage>
</organism>
<feature type="non-terminal residue" evidence="1">
    <location>
        <position position="1"/>
    </location>
</feature>
<sequence length="35" mass="3531">AASWCPSGIALAMVDPVQGPRVAVFESESGTNLLG</sequence>
<dbReference type="Proteomes" id="UP000186817">
    <property type="component" value="Unassembled WGS sequence"/>
</dbReference>
<evidence type="ECO:0000313" key="1">
    <source>
        <dbReference type="EMBL" id="OLP20501.1"/>
    </source>
</evidence>
<gene>
    <name evidence="1" type="ORF">AK812_SmicGene49040</name>
</gene>
<protein>
    <submittedName>
        <fullName evidence="1">Uncharacterized protein</fullName>
    </submittedName>
</protein>
<accession>A0A1Q8ZJM1</accession>
<keyword evidence="2" id="KW-1185">Reference proteome</keyword>
<dbReference type="OrthoDB" id="434294at2759"/>
<dbReference type="AlphaFoldDB" id="A0A1Q8ZJM1"/>